<evidence type="ECO:0000256" key="1">
    <source>
        <dbReference type="SAM" id="MobiDB-lite"/>
    </source>
</evidence>
<keyword evidence="2" id="KW-0732">Signal</keyword>
<feature type="chain" id="PRO_5035258493" evidence="2">
    <location>
        <begin position="19"/>
        <end position="198"/>
    </location>
</feature>
<dbReference type="EMBL" id="JAGTXO010000021">
    <property type="protein sequence ID" value="KAG8462229.1"/>
    <property type="molecule type" value="Genomic_DNA"/>
</dbReference>
<gene>
    <name evidence="3" type="ORF">KFE25_012049</name>
</gene>
<dbReference type="AlphaFoldDB" id="A0A8J5XKI5"/>
<evidence type="ECO:0000256" key="2">
    <source>
        <dbReference type="SAM" id="SignalP"/>
    </source>
</evidence>
<protein>
    <submittedName>
        <fullName evidence="3">Uncharacterized protein</fullName>
    </submittedName>
</protein>
<accession>A0A8J5XKI5</accession>
<reference evidence="3" key="1">
    <citation type="submission" date="2021-05" db="EMBL/GenBank/DDBJ databases">
        <title>The genome of the haptophyte Pavlova lutheri (Diacronema luteri, Pavlovales) - a model for lipid biosynthesis in eukaryotic algae.</title>
        <authorList>
            <person name="Hulatt C.J."/>
            <person name="Posewitz M.C."/>
        </authorList>
    </citation>
    <scope>NUCLEOTIDE SEQUENCE</scope>
    <source>
        <strain evidence="3">NIVA-4/92</strain>
    </source>
</reference>
<feature type="compositionally biased region" description="Basic and acidic residues" evidence="1">
    <location>
        <begin position="158"/>
        <end position="173"/>
    </location>
</feature>
<dbReference type="Proteomes" id="UP000751190">
    <property type="component" value="Unassembled WGS sequence"/>
</dbReference>
<keyword evidence="4" id="KW-1185">Reference proteome</keyword>
<evidence type="ECO:0000313" key="4">
    <source>
        <dbReference type="Proteomes" id="UP000751190"/>
    </source>
</evidence>
<comment type="caution">
    <text evidence="3">The sequence shown here is derived from an EMBL/GenBank/DDBJ whole genome shotgun (WGS) entry which is preliminary data.</text>
</comment>
<proteinExistence type="predicted"/>
<organism evidence="3 4">
    <name type="scientific">Diacronema lutheri</name>
    <name type="common">Unicellular marine alga</name>
    <name type="synonym">Monochrysis lutheri</name>
    <dbReference type="NCBI Taxonomy" id="2081491"/>
    <lineage>
        <taxon>Eukaryota</taxon>
        <taxon>Haptista</taxon>
        <taxon>Haptophyta</taxon>
        <taxon>Pavlovophyceae</taxon>
        <taxon>Pavlovales</taxon>
        <taxon>Pavlovaceae</taxon>
        <taxon>Diacronema</taxon>
    </lineage>
</organism>
<feature type="signal peptide" evidence="2">
    <location>
        <begin position="1"/>
        <end position="18"/>
    </location>
</feature>
<name>A0A8J5XKI5_DIALT</name>
<sequence length="198" mass="20662">MFAVAVLGMLFLSSGAMAHAAVNAAAGRAHPPPLRFLAGARSPDAVASSASGSACEDEPTTRESAQAVADALLEARKRERTHLNEEEAALAEAALHADADEMILDVDELIPDERVAIAAPSRRYHHADEVSATAKGRAVGDDEACAAPAGSSGNADAHALEKSPQREEHESRATHQQPNQRAGPHEAAHPASQRAHGR</sequence>
<evidence type="ECO:0000313" key="3">
    <source>
        <dbReference type="EMBL" id="KAG8462229.1"/>
    </source>
</evidence>
<feature type="region of interest" description="Disordered" evidence="1">
    <location>
        <begin position="121"/>
        <end position="198"/>
    </location>
</feature>